<dbReference type="Pfam" id="PF13469">
    <property type="entry name" value="Sulfotransfer_3"/>
    <property type="match status" value="1"/>
</dbReference>
<name>A0A6H9YKH3_9ACTN</name>
<dbReference type="InterPro" id="IPR027417">
    <property type="entry name" value="P-loop_NTPase"/>
</dbReference>
<keyword evidence="1" id="KW-0808">Transferase</keyword>
<comment type="caution">
    <text evidence="1">The sequence shown here is derived from an EMBL/GenBank/DDBJ whole genome shotgun (WGS) entry which is preliminary data.</text>
</comment>
<dbReference type="Gene3D" id="3.40.50.300">
    <property type="entry name" value="P-loop containing nucleotide triphosphate hydrolases"/>
    <property type="match status" value="1"/>
</dbReference>
<organism evidence="1 2">
    <name type="scientific">Actinomadura rudentiformis</name>
    <dbReference type="NCBI Taxonomy" id="359158"/>
    <lineage>
        <taxon>Bacteria</taxon>
        <taxon>Bacillati</taxon>
        <taxon>Actinomycetota</taxon>
        <taxon>Actinomycetes</taxon>
        <taxon>Streptosporangiales</taxon>
        <taxon>Thermomonosporaceae</taxon>
        <taxon>Actinomadura</taxon>
    </lineage>
</organism>
<dbReference type="Proteomes" id="UP000468735">
    <property type="component" value="Unassembled WGS sequence"/>
</dbReference>
<dbReference type="PANTHER" id="PTHR36451">
    <property type="entry name" value="PAPS-DEPENDENT SULFOTRANSFERASE STF3"/>
    <property type="match status" value="1"/>
</dbReference>
<evidence type="ECO:0000313" key="1">
    <source>
        <dbReference type="EMBL" id="KAB2341593.1"/>
    </source>
</evidence>
<dbReference type="PANTHER" id="PTHR36451:SF1">
    <property type="entry name" value="OMEGA-HYDROXY-BETA-DIHYDROMENAQUINONE-9 SULFOTRANSFERASE STF3"/>
    <property type="match status" value="1"/>
</dbReference>
<dbReference type="InterPro" id="IPR052736">
    <property type="entry name" value="Stf3_sulfotransferase"/>
</dbReference>
<dbReference type="SUPFAM" id="SSF52540">
    <property type="entry name" value="P-loop containing nucleoside triphosphate hydrolases"/>
    <property type="match status" value="1"/>
</dbReference>
<reference evidence="1 2" key="1">
    <citation type="submission" date="2019-09" db="EMBL/GenBank/DDBJ databases">
        <title>Actinomadura physcomitrii sp. nov., a novel actinomycete isolated from moss [Physcomitrium sphaericum (Ludw) Fuernr].</title>
        <authorList>
            <person name="Zhuang X."/>
            <person name="Liu C."/>
        </authorList>
    </citation>
    <scope>NUCLEOTIDE SEQUENCE [LARGE SCALE GENOMIC DNA]</scope>
    <source>
        <strain evidence="1 2">HMC1</strain>
    </source>
</reference>
<protein>
    <submittedName>
        <fullName evidence="1">Sulfotransferase</fullName>
    </submittedName>
</protein>
<accession>A0A6H9YKH3</accession>
<dbReference type="AlphaFoldDB" id="A0A6H9YKH3"/>
<sequence>MTNKIRIDDLAEPRLTPAQEAALAYGEAQLVDLSVDAVLAAAVQASGLDDFGPDDFRERLALWLSEMNEDDERTGLGRMSMFGDCVRHAVNRLRIHDLLKRHPEIHDVPIERPVVVVGLPRSGTTHLVNLIAADKRFRSMPLWESREPVPDQRETVPPGGVDPRWDRCNKAWEAARSALPLLASMHPMDPDHVHEELALELPDFSSYHIEWAARCPGWRDYYLSHDQTPHYAYLRTVLQILQWRRPRERWVLKSPQHLEQLGPLMTTFPDATVVVTHRDPVSVIQSTATMMTYSARLHYGHTRPDWYVEYWADRIRRLLDSAVRDRDLLPVDRTVDVRFHEFMADEMGTVERIYDAAGLELTPEARAQVVAYRDDHPRGRDGQIVYDLRADFAVDPQEVRAPFRSYIERFGVREEVR</sequence>
<gene>
    <name evidence="1" type="ORF">F8566_41410</name>
</gene>
<keyword evidence="2" id="KW-1185">Reference proteome</keyword>
<dbReference type="GO" id="GO:0016740">
    <property type="term" value="F:transferase activity"/>
    <property type="evidence" value="ECO:0007669"/>
    <property type="project" value="UniProtKB-KW"/>
</dbReference>
<dbReference type="RefSeq" id="WP_151568380.1">
    <property type="nucleotide sequence ID" value="NZ_WBMT01000025.1"/>
</dbReference>
<proteinExistence type="predicted"/>
<dbReference type="OrthoDB" id="9777890at2"/>
<evidence type="ECO:0000313" key="2">
    <source>
        <dbReference type="Proteomes" id="UP000468735"/>
    </source>
</evidence>
<dbReference type="EMBL" id="WBMT01000025">
    <property type="protein sequence ID" value="KAB2341593.1"/>
    <property type="molecule type" value="Genomic_DNA"/>
</dbReference>